<dbReference type="EMBL" id="BJYM01000008">
    <property type="protein sequence ID" value="GEN87538.1"/>
    <property type="molecule type" value="Genomic_DNA"/>
</dbReference>
<dbReference type="InterPro" id="IPR013563">
    <property type="entry name" value="Oligopep_ABC_C"/>
</dbReference>
<organism evidence="9 10">
    <name type="scientific">Oceanobacillus sojae</name>
    <dbReference type="NCBI Taxonomy" id="582851"/>
    <lineage>
        <taxon>Bacteria</taxon>
        <taxon>Bacillati</taxon>
        <taxon>Bacillota</taxon>
        <taxon>Bacilli</taxon>
        <taxon>Bacillales</taxon>
        <taxon>Bacillaceae</taxon>
        <taxon>Oceanobacillus</taxon>
    </lineage>
</organism>
<evidence type="ECO:0000313" key="9">
    <source>
        <dbReference type="EMBL" id="GEN87538.1"/>
    </source>
</evidence>
<comment type="similarity">
    <text evidence="2">Belongs to the ABC transporter superfamily.</text>
</comment>
<dbReference type="PANTHER" id="PTHR43297">
    <property type="entry name" value="OLIGOPEPTIDE TRANSPORT ATP-BINDING PROTEIN APPD"/>
    <property type="match status" value="1"/>
</dbReference>
<keyword evidence="3" id="KW-0813">Transport</keyword>
<evidence type="ECO:0000256" key="6">
    <source>
        <dbReference type="ARBA" id="ARBA00022840"/>
    </source>
</evidence>
<evidence type="ECO:0000256" key="7">
    <source>
        <dbReference type="ARBA" id="ARBA00023136"/>
    </source>
</evidence>
<dbReference type="PROSITE" id="PS00211">
    <property type="entry name" value="ABC_TRANSPORTER_1"/>
    <property type="match status" value="1"/>
</dbReference>
<keyword evidence="7" id="KW-0472">Membrane</keyword>
<keyword evidence="5" id="KW-0547">Nucleotide-binding</keyword>
<evidence type="ECO:0000256" key="5">
    <source>
        <dbReference type="ARBA" id="ARBA00022741"/>
    </source>
</evidence>
<comment type="subcellular location">
    <subcellularLocation>
        <location evidence="1">Cell membrane</location>
        <topology evidence="1">Peripheral membrane protein</topology>
    </subcellularLocation>
</comment>
<dbReference type="SMART" id="SM00382">
    <property type="entry name" value="AAA"/>
    <property type="match status" value="1"/>
</dbReference>
<protein>
    <submittedName>
        <fullName evidence="9">Peptide ABC transporter ATP-binding protein</fullName>
    </submittedName>
</protein>
<feature type="domain" description="ABC transporter" evidence="8">
    <location>
        <begin position="5"/>
        <end position="256"/>
    </location>
</feature>
<dbReference type="NCBIfam" id="TIGR01727">
    <property type="entry name" value="oligo_HPY"/>
    <property type="match status" value="1"/>
</dbReference>
<dbReference type="InterPro" id="IPR003439">
    <property type="entry name" value="ABC_transporter-like_ATP-bd"/>
</dbReference>
<keyword evidence="10" id="KW-1185">Reference proteome</keyword>
<dbReference type="InterPro" id="IPR003593">
    <property type="entry name" value="AAA+_ATPase"/>
</dbReference>
<dbReference type="CDD" id="cd03257">
    <property type="entry name" value="ABC_NikE_OppD_transporters"/>
    <property type="match status" value="1"/>
</dbReference>
<dbReference type="GO" id="GO:0005524">
    <property type="term" value="F:ATP binding"/>
    <property type="evidence" value="ECO:0007669"/>
    <property type="project" value="UniProtKB-KW"/>
</dbReference>
<keyword evidence="4" id="KW-1003">Cell membrane</keyword>
<name>A0A511ZJB2_9BACI</name>
<dbReference type="OrthoDB" id="9802264at2"/>
<dbReference type="RefSeq" id="WP_147210497.1">
    <property type="nucleotide sequence ID" value="NZ_BJYM01000008.1"/>
</dbReference>
<dbReference type="InterPro" id="IPR017871">
    <property type="entry name" value="ABC_transporter-like_CS"/>
</dbReference>
<dbReference type="GO" id="GO:0015833">
    <property type="term" value="P:peptide transport"/>
    <property type="evidence" value="ECO:0007669"/>
    <property type="project" value="InterPro"/>
</dbReference>
<evidence type="ECO:0000259" key="8">
    <source>
        <dbReference type="PROSITE" id="PS50893"/>
    </source>
</evidence>
<dbReference type="Gene3D" id="3.40.50.300">
    <property type="entry name" value="P-loop containing nucleotide triphosphate hydrolases"/>
    <property type="match status" value="1"/>
</dbReference>
<evidence type="ECO:0000256" key="3">
    <source>
        <dbReference type="ARBA" id="ARBA00022448"/>
    </source>
</evidence>
<evidence type="ECO:0000256" key="1">
    <source>
        <dbReference type="ARBA" id="ARBA00004202"/>
    </source>
</evidence>
<dbReference type="FunFam" id="3.40.50.300:FF:000016">
    <property type="entry name" value="Oligopeptide ABC transporter ATP-binding component"/>
    <property type="match status" value="1"/>
</dbReference>
<dbReference type="PANTHER" id="PTHR43297:SF2">
    <property type="entry name" value="DIPEPTIDE TRANSPORT ATP-BINDING PROTEIN DPPD"/>
    <property type="match status" value="1"/>
</dbReference>
<gene>
    <name evidence="9" type="primary">oppD_2</name>
    <name evidence="9" type="ORF">OSO01_22770</name>
</gene>
<dbReference type="Pfam" id="PF00005">
    <property type="entry name" value="ABC_tran"/>
    <property type="match status" value="1"/>
</dbReference>
<keyword evidence="6 9" id="KW-0067">ATP-binding</keyword>
<evidence type="ECO:0000256" key="4">
    <source>
        <dbReference type="ARBA" id="ARBA00022475"/>
    </source>
</evidence>
<dbReference type="SUPFAM" id="SSF52540">
    <property type="entry name" value="P-loop containing nucleoside triphosphate hydrolases"/>
    <property type="match status" value="1"/>
</dbReference>
<dbReference type="GO" id="GO:0016887">
    <property type="term" value="F:ATP hydrolysis activity"/>
    <property type="evidence" value="ECO:0007669"/>
    <property type="project" value="InterPro"/>
</dbReference>
<accession>A0A511ZJB2</accession>
<comment type="caution">
    <text evidence="9">The sequence shown here is derived from an EMBL/GenBank/DDBJ whole genome shotgun (WGS) entry which is preliminary data.</text>
</comment>
<reference evidence="9 10" key="1">
    <citation type="submission" date="2019-07" db="EMBL/GenBank/DDBJ databases">
        <title>Whole genome shotgun sequence of Oceanobacillus sojae NBRC 105379.</title>
        <authorList>
            <person name="Hosoyama A."/>
            <person name="Uohara A."/>
            <person name="Ohji S."/>
            <person name="Ichikawa N."/>
        </authorList>
    </citation>
    <scope>NUCLEOTIDE SEQUENCE [LARGE SCALE GENOMIC DNA]</scope>
    <source>
        <strain evidence="9 10">NBRC 105379</strain>
    </source>
</reference>
<proteinExistence type="inferred from homology"/>
<dbReference type="AlphaFoldDB" id="A0A511ZJB2"/>
<dbReference type="PROSITE" id="PS50893">
    <property type="entry name" value="ABC_TRANSPORTER_2"/>
    <property type="match status" value="1"/>
</dbReference>
<dbReference type="Proteomes" id="UP000321558">
    <property type="component" value="Unassembled WGS sequence"/>
</dbReference>
<evidence type="ECO:0000313" key="10">
    <source>
        <dbReference type="Proteomes" id="UP000321558"/>
    </source>
</evidence>
<dbReference type="InterPro" id="IPR027417">
    <property type="entry name" value="P-loop_NTPase"/>
</dbReference>
<dbReference type="Pfam" id="PF08352">
    <property type="entry name" value="oligo_HPY"/>
    <property type="match status" value="1"/>
</dbReference>
<dbReference type="GO" id="GO:0005886">
    <property type="term" value="C:plasma membrane"/>
    <property type="evidence" value="ECO:0007669"/>
    <property type="project" value="UniProtKB-SubCell"/>
</dbReference>
<dbReference type="InterPro" id="IPR050388">
    <property type="entry name" value="ABC_Ni/Peptide_Import"/>
</dbReference>
<sequence>MDKILEVKNLVTGYQGKNTFVKAVDGVSFDIDRGETVCIVGESGSGKSVTSMSIMRLIEYENGKIIDGDILFNGENIVEKNNYEMRKIRGSKISMIFQEPLTALNPVFTIGRQIVEAIRFHQSVKKKDAYKQAEELIQLVGISDPRTRLKQYPYELSGGMRQRVMIAIALASNPQLLIADEPTTALDVTIEAQILDLLRKLKKEKKMSIMLITHDIGVAAEMADKVIIMYAGKIMEVSSAEDFFENPIHPYSRGLLESVPKMTGERGVKLNSISGSIPSLSNVPSGCRFSPRCPFATEQCMNQEPVLENFKDRQVACWNIDNVLHDHVKNQKDTEVFQ</sequence>
<evidence type="ECO:0000256" key="2">
    <source>
        <dbReference type="ARBA" id="ARBA00005417"/>
    </source>
</evidence>